<sequence>MVTSRDAKHILSDNDLPANFFDDECNKRLNIETLNNVEDSKYLAKPIETWADEFKDKFTSYLDDKLNSSQDIDFRKKRCRDFNYWMFYVIEKIRKIVKEADRVRNNIDGIKEFAKSVFRENNVYGCSLDIEGTTIPRYIKKELDNFCENRDSFEKKLKEYDYTDCEKYKNYINMTINTFNSFIFSGATKDNSYLHISDECNFDKRCSIFPIIQCYSNGMVVTEHVETSENEPCKNIDAYLEAPGSSHTIKKILSVTSPIAGVAAFSLILYKMFPTRFLMHKMRSNFNPLENDFEQLESQDFLGPPNFLNNKSNDGAYQIAYHTA</sequence>
<keyword evidence="1" id="KW-0472">Membrane</keyword>
<dbReference type="EMBL" id="FLRD01001153">
    <property type="protein sequence ID" value="SBT56657.1"/>
    <property type="molecule type" value="Genomic_DNA"/>
</dbReference>
<evidence type="ECO:0000313" key="5">
    <source>
        <dbReference type="Proteomes" id="UP000078555"/>
    </source>
</evidence>
<gene>
    <name evidence="3" type="ORF">POVWA1_077550</name>
    <name evidence="2" type="ORF">POVWA2_053800</name>
</gene>
<keyword evidence="1" id="KW-0812">Transmembrane</keyword>
<keyword evidence="5" id="KW-1185">Reference proteome</keyword>
<dbReference type="Proteomes" id="UP000078550">
    <property type="component" value="Unassembled WGS sequence"/>
</dbReference>
<name>A0A1A9AKB2_PLAOA</name>
<evidence type="ECO:0000256" key="1">
    <source>
        <dbReference type="SAM" id="Phobius"/>
    </source>
</evidence>
<proteinExistence type="predicted"/>
<dbReference type="EMBL" id="FLRE01000187">
    <property type="protein sequence ID" value="SBT47302.1"/>
    <property type="molecule type" value="Genomic_DNA"/>
</dbReference>
<evidence type="ECO:0000313" key="4">
    <source>
        <dbReference type="Proteomes" id="UP000078550"/>
    </source>
</evidence>
<evidence type="ECO:0000313" key="3">
    <source>
        <dbReference type="EMBL" id="SBT56657.1"/>
    </source>
</evidence>
<reference evidence="3" key="2">
    <citation type="submission" date="2016-05" db="EMBL/GenBank/DDBJ databases">
        <authorList>
            <person name="Lavstsen T."/>
            <person name="Jespersen J.S."/>
        </authorList>
    </citation>
    <scope>NUCLEOTIDE SEQUENCE [LARGE SCALE GENOMIC DNA]</scope>
</reference>
<feature type="transmembrane region" description="Helical" evidence="1">
    <location>
        <begin position="252"/>
        <end position="273"/>
    </location>
</feature>
<reference evidence="4 5" key="1">
    <citation type="submission" date="2016-05" db="EMBL/GenBank/DDBJ databases">
        <authorList>
            <person name="Naeem Raeece"/>
        </authorList>
    </citation>
    <scope>NUCLEOTIDE SEQUENCE [LARGE SCALE GENOMIC DNA]</scope>
</reference>
<protein>
    <submittedName>
        <fullName evidence="3">PIR Superfamily Protein</fullName>
    </submittedName>
</protein>
<keyword evidence="1" id="KW-1133">Transmembrane helix</keyword>
<organism evidence="3 5">
    <name type="scientific">Plasmodium ovale wallikeri</name>
    <dbReference type="NCBI Taxonomy" id="864142"/>
    <lineage>
        <taxon>Eukaryota</taxon>
        <taxon>Sar</taxon>
        <taxon>Alveolata</taxon>
        <taxon>Apicomplexa</taxon>
        <taxon>Aconoidasida</taxon>
        <taxon>Haemosporida</taxon>
        <taxon>Plasmodiidae</taxon>
        <taxon>Plasmodium</taxon>
        <taxon>Plasmodium (Plasmodium)</taxon>
    </lineage>
</organism>
<dbReference type="Proteomes" id="UP000078555">
    <property type="component" value="Unassembled WGS sequence"/>
</dbReference>
<dbReference type="AlphaFoldDB" id="A0A1A9AKB2"/>
<accession>A0A1A9AKB2</accession>
<evidence type="ECO:0000313" key="2">
    <source>
        <dbReference type="EMBL" id="SBT47302.1"/>
    </source>
</evidence>